<dbReference type="GeneID" id="98640403"/>
<dbReference type="EMBL" id="ANLA01000004">
    <property type="protein sequence ID" value="EMQ95982.1"/>
    <property type="molecule type" value="Genomic_DNA"/>
</dbReference>
<evidence type="ECO:0000313" key="2">
    <source>
        <dbReference type="EMBL" id="EMQ95982.1"/>
    </source>
</evidence>
<keyword evidence="1" id="KW-1133">Transmembrane helix</keyword>
<feature type="transmembrane region" description="Helical" evidence="1">
    <location>
        <begin position="209"/>
        <end position="229"/>
    </location>
</feature>
<dbReference type="eggNOG" id="ENOG502Z97G">
    <property type="taxonomic scope" value="Bacteria"/>
</dbReference>
<feature type="transmembrane region" description="Helical" evidence="1">
    <location>
        <begin position="125"/>
        <end position="155"/>
    </location>
</feature>
<feature type="transmembrane region" description="Helical" evidence="1">
    <location>
        <begin position="40"/>
        <end position="62"/>
    </location>
</feature>
<feature type="transmembrane region" description="Helical" evidence="1">
    <location>
        <begin position="241"/>
        <end position="259"/>
    </location>
</feature>
<keyword evidence="1" id="KW-0812">Transmembrane</keyword>
<dbReference type="Proteomes" id="UP000012024">
    <property type="component" value="Unassembled WGS sequence"/>
</dbReference>
<feature type="transmembrane region" description="Helical" evidence="1">
    <location>
        <begin position="161"/>
        <end position="181"/>
    </location>
</feature>
<proteinExistence type="predicted"/>
<protein>
    <recommendedName>
        <fullName evidence="4">Beta-carotene 15,15'-monooxygenase</fullName>
    </recommendedName>
</protein>
<evidence type="ECO:0000256" key="1">
    <source>
        <dbReference type="SAM" id="Phobius"/>
    </source>
</evidence>
<dbReference type="RefSeq" id="WP_007647322.1">
    <property type="nucleotide sequence ID" value="NZ_ANLA01000004.1"/>
</dbReference>
<reference evidence="2 3" key="1">
    <citation type="submission" date="2012-12" db="EMBL/GenBank/DDBJ databases">
        <title>Genome assembly of Formosa sp. AK20.</title>
        <authorList>
            <person name="Kumar R."/>
            <person name="Khatri I."/>
            <person name="Vaidya B."/>
            <person name="Subramanian S."/>
            <person name="Pinnaka A."/>
        </authorList>
    </citation>
    <scope>NUCLEOTIDE SEQUENCE [LARGE SCALE GENOMIC DNA]</scope>
    <source>
        <strain evidence="2 3">AK20</strain>
    </source>
</reference>
<evidence type="ECO:0000313" key="3">
    <source>
        <dbReference type="Proteomes" id="UP000012024"/>
    </source>
</evidence>
<gene>
    <name evidence="2" type="ORF">D778_01872</name>
</gene>
<dbReference type="OrthoDB" id="1439867at2"/>
<evidence type="ECO:0008006" key="4">
    <source>
        <dbReference type="Google" id="ProtNLM"/>
    </source>
</evidence>
<accession>M7MI85</accession>
<dbReference type="InterPro" id="IPR045625">
    <property type="entry name" value="DUF6427"/>
</dbReference>
<comment type="caution">
    <text evidence="2">The sequence shown here is derived from an EMBL/GenBank/DDBJ whole genome shotgun (WGS) entry which is preliminary data.</text>
</comment>
<dbReference type="Pfam" id="PF19992">
    <property type="entry name" value="DUF6427"/>
    <property type="match status" value="1"/>
</dbReference>
<feature type="transmembrane region" description="Helical" evidence="1">
    <location>
        <begin position="265"/>
        <end position="282"/>
    </location>
</feature>
<dbReference type="PATRIC" id="fig|1137281.3.peg.471"/>
<keyword evidence="1" id="KW-0472">Membrane</keyword>
<name>M7MI85_9FLAO</name>
<dbReference type="AlphaFoldDB" id="M7MI85"/>
<keyword evidence="3" id="KW-1185">Reference proteome</keyword>
<sequence length="308" mass="35284">MISSFFSKAKPIHFVAVTLLLLVAFTYTKAIHIKQSVDVLFIFKQFLLFGVCIFSIFVFDFLSGKNDLTKNNSYKILFFSLFMVMMPQTFLNSKLLVANLFILFALRRIISIRSKKQINKKVFDAAFWISLATLLSFWCSLYYILIFAALFLYTVADVKNWIIPFIGILTVGVITVSFLVLTNTDVITYFSSINTAVSFDFSMLNSSQIVLSSTVILSYFVWAVFFYVLNIKSKSKSYKPSYFLVLLAALIAIAILVIVPQKSGAEFLFLFAPLSIIMANYMEIISEKWFKEILIWMLMLVPLINLML</sequence>
<organism evidence="2 3">
    <name type="scientific">Xanthomarina gelatinilytica</name>
    <dbReference type="NCBI Taxonomy" id="1137281"/>
    <lineage>
        <taxon>Bacteria</taxon>
        <taxon>Pseudomonadati</taxon>
        <taxon>Bacteroidota</taxon>
        <taxon>Flavobacteriia</taxon>
        <taxon>Flavobacteriales</taxon>
        <taxon>Flavobacteriaceae</taxon>
        <taxon>Xanthomarina</taxon>
    </lineage>
</organism>